<feature type="transmembrane region" description="Helical" evidence="1">
    <location>
        <begin position="109"/>
        <end position="128"/>
    </location>
</feature>
<sequence length="198" mass="22598">MCGGFTLAFMRLNSSHKHLFLLTFLYQLSRILAYIFLGILCGIFGNILAINAKIQSFSFFIIGIFMVILGCALIFRGSLLAFFENNIIIHSLFKFVMQKSMKFKGVKSALMLGFANGFVPCGLVYFFLTDALKRENILESMLIMLIFGISTLPAMLFFARLSQILNEFLKMIFNYMAYIIIIIYGLHISYIGFITFIK</sequence>
<name>A0ABY2TL54_9BACT</name>
<feature type="transmembrane region" description="Helical" evidence="1">
    <location>
        <begin position="173"/>
        <end position="197"/>
    </location>
</feature>
<dbReference type="PANTHER" id="PTHR42208">
    <property type="entry name" value="HEAVY METAL TRANSPORTER-RELATED"/>
    <property type="match status" value="1"/>
</dbReference>
<dbReference type="Proteomes" id="UP000309584">
    <property type="component" value="Unassembled WGS sequence"/>
</dbReference>
<feature type="transmembrane region" description="Helical" evidence="1">
    <location>
        <begin position="140"/>
        <end position="161"/>
    </location>
</feature>
<dbReference type="EMBL" id="NXLY01000001">
    <property type="protein sequence ID" value="TKX34847.1"/>
    <property type="molecule type" value="Genomic_DNA"/>
</dbReference>
<gene>
    <name evidence="3" type="ORF">CQA75_00140</name>
</gene>
<organism evidence="3 4">
    <name type="scientific">Campylobacter taeniopygiae</name>
    <dbReference type="NCBI Taxonomy" id="2510188"/>
    <lineage>
        <taxon>Bacteria</taxon>
        <taxon>Pseudomonadati</taxon>
        <taxon>Campylobacterota</taxon>
        <taxon>Epsilonproteobacteria</taxon>
        <taxon>Campylobacterales</taxon>
        <taxon>Campylobacteraceae</taxon>
        <taxon>Campylobacter</taxon>
    </lineage>
</organism>
<proteinExistence type="predicted"/>
<dbReference type="PANTHER" id="PTHR42208:SF1">
    <property type="entry name" value="HEAVY METAL TRANSPORTER"/>
    <property type="match status" value="1"/>
</dbReference>
<keyword evidence="4" id="KW-1185">Reference proteome</keyword>
<feature type="transmembrane region" description="Helical" evidence="1">
    <location>
        <begin position="57"/>
        <end position="75"/>
    </location>
</feature>
<accession>A0ABY2TL54</accession>
<evidence type="ECO:0000259" key="2">
    <source>
        <dbReference type="Pfam" id="PF13386"/>
    </source>
</evidence>
<protein>
    <recommendedName>
        <fullName evidence="2">Urease accessory protein UreH-like transmembrane domain-containing protein</fullName>
    </recommendedName>
</protein>
<feature type="domain" description="Urease accessory protein UreH-like transmembrane" evidence="2">
    <location>
        <begin position="1"/>
        <end position="186"/>
    </location>
</feature>
<evidence type="ECO:0000313" key="3">
    <source>
        <dbReference type="EMBL" id="TKX34847.1"/>
    </source>
</evidence>
<keyword evidence="1" id="KW-0812">Transmembrane</keyword>
<comment type="caution">
    <text evidence="3">The sequence shown here is derived from an EMBL/GenBank/DDBJ whole genome shotgun (WGS) entry which is preliminary data.</text>
</comment>
<evidence type="ECO:0000313" key="4">
    <source>
        <dbReference type="Proteomes" id="UP000309584"/>
    </source>
</evidence>
<evidence type="ECO:0000256" key="1">
    <source>
        <dbReference type="SAM" id="Phobius"/>
    </source>
</evidence>
<dbReference type="InterPro" id="IPR039447">
    <property type="entry name" value="UreH-like_TM_dom"/>
</dbReference>
<reference evidence="3 4" key="1">
    <citation type="submission" date="2018-05" db="EMBL/GenBank/DDBJ databases">
        <title>Novel Campyloabacter and Helicobacter Species and Strains.</title>
        <authorList>
            <person name="Mannion A.J."/>
            <person name="Shen Z."/>
            <person name="Fox J.G."/>
        </authorList>
    </citation>
    <scope>NUCLEOTIDE SEQUENCE [LARGE SCALE GENOMIC DNA]</scope>
    <source>
        <strain evidence="4">MIT10-5678</strain>
    </source>
</reference>
<keyword evidence="1" id="KW-1133">Transmembrane helix</keyword>
<keyword evidence="1" id="KW-0472">Membrane</keyword>
<feature type="transmembrane region" description="Helical" evidence="1">
    <location>
        <begin position="31"/>
        <end position="50"/>
    </location>
</feature>
<dbReference type="Pfam" id="PF13386">
    <property type="entry name" value="DsbD_2"/>
    <property type="match status" value="1"/>
</dbReference>